<name>A0A835ISN9_9MAGN</name>
<dbReference type="InterPro" id="IPR051417">
    <property type="entry name" value="SDr/BOS_complex"/>
</dbReference>
<comment type="caution">
    <text evidence="2">The sequence shown here is derived from an EMBL/GenBank/DDBJ whole genome shotgun (WGS) entry which is preliminary data.</text>
</comment>
<proteinExistence type="predicted"/>
<reference evidence="2 3" key="1">
    <citation type="submission" date="2020-10" db="EMBL/GenBank/DDBJ databases">
        <title>The Coptis chinensis genome and diversification of protoberbering-type alkaloids.</title>
        <authorList>
            <person name="Wang B."/>
            <person name="Shu S."/>
            <person name="Song C."/>
            <person name="Liu Y."/>
        </authorList>
    </citation>
    <scope>NUCLEOTIDE SEQUENCE [LARGE SCALE GENOMIC DNA]</scope>
    <source>
        <strain evidence="2">HL-2020</strain>
        <tissue evidence="2">Leaf</tissue>
    </source>
</reference>
<keyword evidence="3" id="KW-1185">Reference proteome</keyword>
<sequence>KLKGDKTGRKGHLSQPPRVTIDGCQEKILPFSGRSGLYIEGSVSPPISGVDIRVLGYHLKSIGSSSFSCQKLSQIAICIYPREESSELFPSILLSLSGEDGYR</sequence>
<gene>
    <name evidence="2" type="ORF">IFM89_031126</name>
</gene>
<dbReference type="EMBL" id="JADFTS010000002">
    <property type="protein sequence ID" value="KAF9622323.1"/>
    <property type="molecule type" value="Genomic_DNA"/>
</dbReference>
<organism evidence="2 3">
    <name type="scientific">Coptis chinensis</name>
    <dbReference type="NCBI Taxonomy" id="261450"/>
    <lineage>
        <taxon>Eukaryota</taxon>
        <taxon>Viridiplantae</taxon>
        <taxon>Streptophyta</taxon>
        <taxon>Embryophyta</taxon>
        <taxon>Tracheophyta</taxon>
        <taxon>Spermatophyta</taxon>
        <taxon>Magnoliopsida</taxon>
        <taxon>Ranunculales</taxon>
        <taxon>Ranunculaceae</taxon>
        <taxon>Coptidoideae</taxon>
        <taxon>Coptis</taxon>
    </lineage>
</organism>
<dbReference type="PANTHER" id="PTHR23303">
    <property type="entry name" value="CARBOXYPEPTIDASE REGULATORY REGION-CONTAINING"/>
    <property type="match status" value="1"/>
</dbReference>
<dbReference type="AlphaFoldDB" id="A0A835ISN9"/>
<accession>A0A835ISN9</accession>
<keyword evidence="1" id="KW-0732">Signal</keyword>
<dbReference type="GO" id="GO:0005789">
    <property type="term" value="C:endoplasmic reticulum membrane"/>
    <property type="evidence" value="ECO:0007669"/>
    <property type="project" value="TreeGrafter"/>
</dbReference>
<evidence type="ECO:0000313" key="3">
    <source>
        <dbReference type="Proteomes" id="UP000631114"/>
    </source>
</evidence>
<feature type="non-terminal residue" evidence="2">
    <location>
        <position position="1"/>
    </location>
</feature>
<protein>
    <submittedName>
        <fullName evidence="2">Uncharacterized protein</fullName>
    </submittedName>
</protein>
<dbReference type="Proteomes" id="UP000631114">
    <property type="component" value="Unassembled WGS sequence"/>
</dbReference>
<evidence type="ECO:0000256" key="1">
    <source>
        <dbReference type="ARBA" id="ARBA00022729"/>
    </source>
</evidence>
<dbReference type="PANTHER" id="PTHR23303:SF14">
    <property type="entry name" value="BOS COMPLEX SUBUNIT NOMO1-RELATED"/>
    <property type="match status" value="1"/>
</dbReference>
<evidence type="ECO:0000313" key="2">
    <source>
        <dbReference type="EMBL" id="KAF9622323.1"/>
    </source>
</evidence>
<dbReference type="OrthoDB" id="10263633at2759"/>